<dbReference type="PANTHER" id="PTHR43788">
    <property type="entry name" value="DNA2/NAM7 HELICASE FAMILY MEMBER"/>
    <property type="match status" value="1"/>
</dbReference>
<reference evidence="1" key="1">
    <citation type="journal article" date="2021" name="Proc. Natl. Acad. Sci. U.S.A.">
        <title>A Catalog of Tens of Thousands of Viruses from Human Metagenomes Reveals Hidden Associations with Chronic Diseases.</title>
        <authorList>
            <person name="Tisza M.J."/>
            <person name="Buck C.B."/>
        </authorList>
    </citation>
    <scope>NUCLEOTIDE SEQUENCE</scope>
    <source>
        <strain evidence="1">CtYsL76</strain>
    </source>
</reference>
<protein>
    <submittedName>
        <fullName evidence="1">ATP dependent DNA helicase</fullName>
    </submittedName>
</protein>
<dbReference type="Gene3D" id="3.40.50.300">
    <property type="entry name" value="P-loop containing nucleotide triphosphate hydrolases"/>
    <property type="match status" value="1"/>
</dbReference>
<dbReference type="SUPFAM" id="SSF52540">
    <property type="entry name" value="P-loop containing nucleoside triphosphate hydrolases"/>
    <property type="match status" value="1"/>
</dbReference>
<keyword evidence="1" id="KW-0347">Helicase</keyword>
<dbReference type="InterPro" id="IPR050534">
    <property type="entry name" value="Coronavir_polyprotein_1ab"/>
</dbReference>
<organism evidence="1">
    <name type="scientific">CrAss-like virus sp. ctYsL76</name>
    <dbReference type="NCBI Taxonomy" id="2826826"/>
    <lineage>
        <taxon>Viruses</taxon>
        <taxon>Duplodnaviria</taxon>
        <taxon>Heunggongvirae</taxon>
        <taxon>Uroviricota</taxon>
        <taxon>Caudoviricetes</taxon>
        <taxon>Crassvirales</taxon>
    </lineage>
</organism>
<keyword evidence="1" id="KW-0547">Nucleotide-binding</keyword>
<sequence>MKYDIPKLEEEYGIKLDSAQLDVLSNLINFVESRDHTICLKAKAGTGKTTIFSMLYDILFRNNKSVVFVAPTNKAKLILNSKKNSNRNAVTIHSLLNLRPNLDIMEFDASQLSFDFGFVKSKNVPTYDVLLIDECSMINDDLYNILCSKFKNSKLIFSGDESQLAPINQKGISKTFSTKTLSLTKIYRQPESKLYKVLEYLRHKPLYSFKNVSDENGNIIVCDNIVEMIDKYGYLFKVGEDFEDLSFVKMITYTNNRIDALNKAIRKKLYPEESEYHIREILTGYNSCDYGAQARIENSKDYIITEIHPKIFTFRDIKLNAYQLGLSSSKNDFAYFTILSRDNPQNELDKLAEVCENLRQKAVSSKSSLDWKHFFQLYDSFLTPIDLTYDNRVIKRKSLDYGYCISAHKSQSSSYSIVLIDMENI</sequence>
<proteinExistence type="predicted"/>
<accession>A0A8S5QLI3</accession>
<dbReference type="EMBL" id="BK015689">
    <property type="protein sequence ID" value="DAE19936.1"/>
    <property type="molecule type" value="Genomic_DNA"/>
</dbReference>
<keyword evidence="1" id="KW-0378">Hydrolase</keyword>
<keyword evidence="1" id="KW-0067">ATP-binding</keyword>
<name>A0A8S5QLI3_9CAUD</name>
<evidence type="ECO:0000313" key="1">
    <source>
        <dbReference type="EMBL" id="DAE19936.1"/>
    </source>
</evidence>
<dbReference type="Pfam" id="PF13604">
    <property type="entry name" value="AAA_30"/>
    <property type="match status" value="1"/>
</dbReference>
<dbReference type="InterPro" id="IPR027417">
    <property type="entry name" value="P-loop_NTPase"/>
</dbReference>
<dbReference type="GO" id="GO:0004386">
    <property type="term" value="F:helicase activity"/>
    <property type="evidence" value="ECO:0007669"/>
    <property type="project" value="UniProtKB-KW"/>
</dbReference>